<evidence type="ECO:0000313" key="4">
    <source>
        <dbReference type="EMBL" id="ADL19769.1"/>
    </source>
</evidence>
<dbReference type="SUPFAM" id="SSF54791">
    <property type="entry name" value="Eukaryotic type KH-domain (KH-domain type I)"/>
    <property type="match status" value="1"/>
</dbReference>
<dbReference type="PANTHER" id="PTHR12826:SF13">
    <property type="entry name" value="RNA-BINDING PROTEIN PNO1"/>
    <property type="match status" value="1"/>
</dbReference>
<sequence length="197" mass="21810">MPGSELRPQPQARAYEPVPPEELGRVKEVIGGISKQVMERLGVSISVDEQNSAVIVEPLTPQGSANVLKAKDIVRALVIGFQQSDVTELFDDDVILVVVDVASALEDKENHVRRVLGRIIGEGGRAKRAIEEMVGVKIAVNDGRGLVGIIGDYERAMIARHGIEMLVEGKMHGTVYKRLEAMMRELKRRESTELWYK</sequence>
<dbReference type="Pfam" id="PF22891">
    <property type="entry name" value="KH_PNO1_2nd"/>
    <property type="match status" value="1"/>
</dbReference>
<dbReference type="FunCoup" id="D9PYY2">
    <property type="interactions" value="89"/>
</dbReference>
<feature type="domain" description="K Homology" evidence="3">
    <location>
        <begin position="93"/>
        <end position="168"/>
    </location>
</feature>
<name>D9PYY2_ACIS3</name>
<dbReference type="HOGENOM" id="CLU_064992_3_1_2"/>
<dbReference type="InterPro" id="IPR055211">
    <property type="entry name" value="KH_PNO1_2nd"/>
</dbReference>
<protein>
    <submittedName>
        <fullName evidence="4">Predicted RNA-binding protein</fullName>
    </submittedName>
</protein>
<organism evidence="4 5">
    <name type="scientific">Acidilobus saccharovorans (strain DSM 16705 / JCM 18335 / VKM B-2471 / 345-15)</name>
    <dbReference type="NCBI Taxonomy" id="666510"/>
    <lineage>
        <taxon>Archaea</taxon>
        <taxon>Thermoproteota</taxon>
        <taxon>Thermoprotei</taxon>
        <taxon>Acidilobales</taxon>
        <taxon>Acidilobaceae</taxon>
        <taxon>Acidilobus</taxon>
    </lineage>
</organism>
<dbReference type="PROSITE" id="PS50084">
    <property type="entry name" value="KH_TYPE_1"/>
    <property type="match status" value="1"/>
</dbReference>
<evidence type="ECO:0000256" key="1">
    <source>
        <dbReference type="ARBA" id="ARBA00022884"/>
    </source>
</evidence>
<dbReference type="NCBIfam" id="NF010328">
    <property type="entry name" value="PRK13763.1-3"/>
    <property type="match status" value="1"/>
</dbReference>
<evidence type="ECO:0000259" key="3">
    <source>
        <dbReference type="SMART" id="SM00322"/>
    </source>
</evidence>
<dbReference type="NCBIfam" id="TIGR03665">
    <property type="entry name" value="arCOG04150"/>
    <property type="match status" value="1"/>
</dbReference>
<dbReference type="GeneID" id="9499620"/>
<dbReference type="InParanoid" id="D9PYY2"/>
<dbReference type="PANTHER" id="PTHR12826">
    <property type="entry name" value="RIBONUCLEASE Y"/>
    <property type="match status" value="1"/>
</dbReference>
<dbReference type="eggNOG" id="arCOG04150">
    <property type="taxonomic scope" value="Archaea"/>
</dbReference>
<evidence type="ECO:0000313" key="5">
    <source>
        <dbReference type="Proteomes" id="UP000000346"/>
    </source>
</evidence>
<accession>D9PYY2</accession>
<dbReference type="SMART" id="SM00322">
    <property type="entry name" value="KH"/>
    <property type="match status" value="1"/>
</dbReference>
<dbReference type="Gene3D" id="3.30.1370.10">
    <property type="entry name" value="K Homology domain, type 1"/>
    <property type="match status" value="2"/>
</dbReference>
<dbReference type="AlphaFoldDB" id="D9PYY2"/>
<dbReference type="EMBL" id="CP001742">
    <property type="protein sequence ID" value="ADL19769.1"/>
    <property type="molecule type" value="Genomic_DNA"/>
</dbReference>
<dbReference type="InterPro" id="IPR036612">
    <property type="entry name" value="KH_dom_type_1_sf"/>
</dbReference>
<dbReference type="OrthoDB" id="7870at2157"/>
<keyword evidence="5" id="KW-1185">Reference proteome</keyword>
<dbReference type="KEGG" id="asc:ASAC_1364"/>
<dbReference type="STRING" id="666510.ASAC_1364"/>
<reference evidence="4 5" key="1">
    <citation type="journal article" date="2010" name="Appl. Environ. Microbiol.">
        <title>The genome sequence of the crenarchaeon Acidilobus saccharovorans supports a new order, Acidilobales, and suggests an important ecological role in terrestrial acidic hot springs.</title>
        <authorList>
            <person name="Mardanov A.V."/>
            <person name="Svetlitchnyi V.A."/>
            <person name="Beletsky A.V."/>
            <person name="Prokofeva M.I."/>
            <person name="Bonch-Osmolovskaya E.A."/>
            <person name="Ravin N.V."/>
            <person name="Skryabin K.G."/>
        </authorList>
    </citation>
    <scope>NUCLEOTIDE SEQUENCE [LARGE SCALE GENOMIC DNA]</scope>
    <source>
        <strain evidence="5">DSM 16705 / JCM 18335 / VKM B-2471 / 345-15</strain>
    </source>
</reference>
<proteinExistence type="predicted"/>
<dbReference type="InterPro" id="IPR019964">
    <property type="entry name" value="KH_domain_protein_archaea"/>
</dbReference>
<dbReference type="Proteomes" id="UP000000346">
    <property type="component" value="Chromosome"/>
</dbReference>
<dbReference type="InterPro" id="IPR004087">
    <property type="entry name" value="KH_dom"/>
</dbReference>
<evidence type="ECO:0000256" key="2">
    <source>
        <dbReference type="PROSITE-ProRule" id="PRU00117"/>
    </source>
</evidence>
<dbReference type="GO" id="GO:0003723">
    <property type="term" value="F:RNA binding"/>
    <property type="evidence" value="ECO:0007669"/>
    <property type="project" value="UniProtKB-UniRule"/>
</dbReference>
<gene>
    <name evidence="4" type="ordered locus">ASAC_1364</name>
</gene>
<dbReference type="RefSeq" id="WP_013267281.1">
    <property type="nucleotide sequence ID" value="NC_014374.1"/>
</dbReference>
<keyword evidence="1 2" id="KW-0694">RNA-binding</keyword>